<reference evidence="2" key="1">
    <citation type="submission" date="2016-10" db="EMBL/GenBank/DDBJ databases">
        <authorList>
            <person name="Varghese N."/>
            <person name="Submissions S."/>
        </authorList>
    </citation>
    <scope>NUCLEOTIDE SEQUENCE [LARGE SCALE GENOMIC DNA]</scope>
    <source>
        <strain evidence="2">CGMCC 1.6494</strain>
    </source>
</reference>
<evidence type="ECO:0000313" key="1">
    <source>
        <dbReference type="EMBL" id="SDO18858.1"/>
    </source>
</evidence>
<proteinExistence type="predicted"/>
<gene>
    <name evidence="1" type="ORF">SAMN04487951_11590</name>
</gene>
<protein>
    <submittedName>
        <fullName evidence="1">Uncharacterized protein</fullName>
    </submittedName>
</protein>
<accession>A0A1H0HI62</accession>
<keyword evidence="2" id="KW-1185">Reference proteome</keyword>
<sequence length="162" mass="18200">MIKQIGQTGKPSWESDTKQDISEEFILNYLKKSSLFGSEILFAAALSQKNRKSIKVESLVGDEASPEIKKSYYMGYVSASQASGIFDYTGNVYNHFQVSNASQVFLDQAENYLLEKINEASDDLSESLGKQAARSFAEEGYNNIRSYFEKKPSTEKMPSDEK</sequence>
<dbReference type="OrthoDB" id="9845325at2"/>
<dbReference type="EMBL" id="FNII01000015">
    <property type="protein sequence ID" value="SDO18858.1"/>
    <property type="molecule type" value="Genomic_DNA"/>
</dbReference>
<organism evidence="1 2">
    <name type="scientific">Vreelandella arcis</name>
    <dbReference type="NCBI Taxonomy" id="416873"/>
    <lineage>
        <taxon>Bacteria</taxon>
        <taxon>Pseudomonadati</taxon>
        <taxon>Pseudomonadota</taxon>
        <taxon>Gammaproteobacteria</taxon>
        <taxon>Oceanospirillales</taxon>
        <taxon>Halomonadaceae</taxon>
        <taxon>Vreelandella</taxon>
    </lineage>
</organism>
<dbReference type="Proteomes" id="UP000199677">
    <property type="component" value="Unassembled WGS sequence"/>
</dbReference>
<evidence type="ECO:0000313" key="2">
    <source>
        <dbReference type="Proteomes" id="UP000199677"/>
    </source>
</evidence>
<dbReference type="AlphaFoldDB" id="A0A1H0HI62"/>
<dbReference type="RefSeq" id="WP_089707565.1">
    <property type="nucleotide sequence ID" value="NZ_FNII01000015.1"/>
</dbReference>
<name>A0A1H0HI62_9GAMM</name>